<keyword evidence="1" id="KW-0812">Transmembrane</keyword>
<dbReference type="GO" id="GO:0016020">
    <property type="term" value="C:membrane"/>
    <property type="evidence" value="ECO:0007669"/>
    <property type="project" value="InterPro"/>
</dbReference>
<accession>M3IAW5</accession>
<keyword evidence="1" id="KW-1133">Transmembrane helix</keyword>
<dbReference type="GO" id="GO:0045227">
    <property type="term" value="P:capsule polysaccharide biosynthetic process"/>
    <property type="evidence" value="ECO:0007669"/>
    <property type="project" value="InterPro"/>
</dbReference>
<organism evidence="2 3">
    <name type="scientific">Leptospira interrogans serovar Grippotyphosa str. LT2186</name>
    <dbReference type="NCBI Taxonomy" id="1001599"/>
    <lineage>
        <taxon>Bacteria</taxon>
        <taxon>Pseudomonadati</taxon>
        <taxon>Spirochaetota</taxon>
        <taxon>Spirochaetia</taxon>
        <taxon>Leptospirales</taxon>
        <taxon>Leptospiraceae</taxon>
        <taxon>Leptospira</taxon>
    </lineage>
</organism>
<comment type="caution">
    <text evidence="2">The sequence shown here is derived from an EMBL/GenBank/DDBJ whole genome shotgun (WGS) entry which is preliminary data.</text>
</comment>
<dbReference type="NCBIfam" id="TIGR04011">
    <property type="entry name" value="poly_gGlu_PgsC"/>
    <property type="match status" value="1"/>
</dbReference>
<feature type="transmembrane region" description="Helical" evidence="1">
    <location>
        <begin position="120"/>
        <end position="144"/>
    </location>
</feature>
<sequence>MLVVLVLSSVLTLYIYRISEFWFLSFGQRKIVFILVLSILISECVHFITELFLESKSDFESKTIGYIVPGLIALSAERQGVPKTLSAIFICSVLVRLFLIFLFGEVVYRFMNRFFKNKTWFVLLFLNIVSVGFIAILEFFPLILPVTNLKEKYEASQKTYKAFLKIKELKLSKKIQIDPKLDSYLSGLIGLEISPVTSSAGKLSAKQASIHPDFAAWFVDRFQKTGLKKGDTIAAGISGSFPALNVAFWVAADIMELKVISISSATSSQYGANDPELLWPDIENLLYKEKIIFQKSVFMSTGGISDSGIGLGKKGRELIWTSIRKNGYKYLSSDSFEDSLLKRMDVYNSHPVALYVNIGGGTVSSGTSLSKKQIPKGVVLSEVESIELPDSILKTYLGLKIPVLHVSGVEMISKESNMKYSPGKISEPGTSDLIFPKKYNRWLAGFFFVLLSSLIWILSTWISLSDHTKEDTILL</sequence>
<dbReference type="InterPro" id="IPR027602">
    <property type="entry name" value="PGA_system"/>
</dbReference>
<dbReference type="NCBIfam" id="TIGR04332">
    <property type="entry name" value="gamma_Glu_sys"/>
    <property type="match status" value="1"/>
</dbReference>
<name>M3IAW5_LEPIR</name>
<dbReference type="Proteomes" id="UP000011776">
    <property type="component" value="Unassembled WGS sequence"/>
</dbReference>
<dbReference type="Pfam" id="PF14102">
    <property type="entry name" value="Caps_synth_CapC"/>
    <property type="match status" value="1"/>
</dbReference>
<dbReference type="EMBL" id="AFME02000084">
    <property type="protein sequence ID" value="EMG12526.1"/>
    <property type="molecule type" value="Genomic_DNA"/>
</dbReference>
<feature type="transmembrane region" description="Helical" evidence="1">
    <location>
        <begin position="442"/>
        <end position="464"/>
    </location>
</feature>
<keyword evidence="1" id="KW-0472">Membrane</keyword>
<feature type="transmembrane region" description="Helical" evidence="1">
    <location>
        <begin position="85"/>
        <end position="108"/>
    </location>
</feature>
<evidence type="ECO:0000313" key="3">
    <source>
        <dbReference type="Proteomes" id="UP000011776"/>
    </source>
</evidence>
<reference evidence="2 3" key="1">
    <citation type="submission" date="2013-02" db="EMBL/GenBank/DDBJ databases">
        <authorList>
            <person name="Harkins D.M."/>
            <person name="Durkin A.S."/>
            <person name="Brinkac L.M."/>
            <person name="Haft D.H."/>
            <person name="Selengut J.D."/>
            <person name="Sanka R."/>
            <person name="DePew J."/>
            <person name="Purushe J."/>
            <person name="Tulsiani S.M."/>
            <person name="Graham G.C."/>
            <person name="Burns M.-A."/>
            <person name="Dohnt M.F."/>
            <person name="Smythe L.D."/>
            <person name="McKay D.B."/>
            <person name="Craig S.B."/>
            <person name="Vinetz J.M."/>
            <person name="Sutton G.G."/>
            <person name="Nierman W.C."/>
            <person name="Fouts D.E."/>
        </authorList>
    </citation>
    <scope>NUCLEOTIDE SEQUENCE [LARGE SCALE GENOMIC DNA]</scope>
    <source>
        <strain evidence="2 3">LT2186</strain>
    </source>
</reference>
<gene>
    <name evidence="2" type="ORF">LEP1GSC151_2735</name>
</gene>
<dbReference type="BioCyc" id="LINT1001599:G11K9-4953-MONOMER"/>
<feature type="transmembrane region" description="Helical" evidence="1">
    <location>
        <begin position="33"/>
        <end position="53"/>
    </location>
</feature>
<evidence type="ECO:0000256" key="1">
    <source>
        <dbReference type="SAM" id="Phobius"/>
    </source>
</evidence>
<dbReference type="InterPro" id="IPR008338">
    <property type="entry name" value="Capsule_biosynth_CapC"/>
</dbReference>
<dbReference type="AlphaFoldDB" id="M3IAW5"/>
<proteinExistence type="predicted"/>
<protein>
    <submittedName>
        <fullName evidence="2">Putative poly-gamma-glutamate biosynthesis protein PgsC</fullName>
    </submittedName>
</protein>
<evidence type="ECO:0000313" key="2">
    <source>
        <dbReference type="EMBL" id="EMG12526.1"/>
    </source>
</evidence>